<feature type="signal peptide" evidence="1">
    <location>
        <begin position="1"/>
        <end position="22"/>
    </location>
</feature>
<comment type="caution">
    <text evidence="3">The sequence shown here is derived from an EMBL/GenBank/DDBJ whole genome shotgun (WGS) entry which is preliminary data.</text>
</comment>
<gene>
    <name evidence="3" type="ORF">CLVI_08920</name>
</gene>
<dbReference type="InterPro" id="IPR012347">
    <property type="entry name" value="Ferritin-like"/>
</dbReference>
<dbReference type="AlphaFoldDB" id="A0A2T0BIL4"/>
<proteinExistence type="predicted"/>
<feature type="chain" id="PRO_5039673589" description="DUF2202 domain-containing protein" evidence="1">
    <location>
        <begin position="23"/>
        <end position="187"/>
    </location>
</feature>
<dbReference type="InterPro" id="IPR009078">
    <property type="entry name" value="Ferritin-like_SF"/>
</dbReference>
<protein>
    <recommendedName>
        <fullName evidence="2">DUF2202 domain-containing protein</fullName>
    </recommendedName>
</protein>
<evidence type="ECO:0000313" key="4">
    <source>
        <dbReference type="Proteomes" id="UP000239471"/>
    </source>
</evidence>
<dbReference type="InterPro" id="IPR019243">
    <property type="entry name" value="DUF2202"/>
</dbReference>
<dbReference type="SUPFAM" id="SSF47240">
    <property type="entry name" value="Ferritin-like"/>
    <property type="match status" value="1"/>
</dbReference>
<feature type="domain" description="DUF2202" evidence="2">
    <location>
        <begin position="66"/>
        <end position="187"/>
    </location>
</feature>
<keyword evidence="1" id="KW-0732">Signal</keyword>
<dbReference type="Gene3D" id="1.20.1260.10">
    <property type="match status" value="1"/>
</dbReference>
<dbReference type="RefSeq" id="WP_106058917.1">
    <property type="nucleotide sequence ID" value="NZ_PVXQ01000006.1"/>
</dbReference>
<evidence type="ECO:0000256" key="1">
    <source>
        <dbReference type="SAM" id="SignalP"/>
    </source>
</evidence>
<dbReference type="OrthoDB" id="573482at2"/>
<name>A0A2T0BIL4_9CLOT</name>
<dbReference type="EMBL" id="PVXQ01000006">
    <property type="protein sequence ID" value="PRR83642.1"/>
    <property type="molecule type" value="Genomic_DNA"/>
</dbReference>
<reference evidence="3 4" key="1">
    <citation type="submission" date="2018-03" db="EMBL/GenBank/DDBJ databases">
        <title>Genome sequence of Clostridium vincentii DSM 10228.</title>
        <authorList>
            <person name="Poehlein A."/>
            <person name="Daniel R."/>
        </authorList>
    </citation>
    <scope>NUCLEOTIDE SEQUENCE [LARGE SCALE GENOMIC DNA]</scope>
    <source>
        <strain evidence="3 4">DSM 10228</strain>
    </source>
</reference>
<sequence length="187" mass="21012">MKNKLFAILIVGLIAGSIRLTACTSNIENISTSNDSSLVLNEEKNVAFEEFGAQGAKNDDTLTLEDMISYSIEDEYLARSEYEIIMDKFGEEKPFTNIIKAEVNHIEQLTVLFSKYNILIPQDISMDFIVVPDNLNESFAAGVAAEIENIAMYEKFLKEDIPEDVRAVFIELRDGSESHLSAFKKNI</sequence>
<dbReference type="Proteomes" id="UP000239471">
    <property type="component" value="Unassembled WGS sequence"/>
</dbReference>
<evidence type="ECO:0000259" key="2">
    <source>
        <dbReference type="Pfam" id="PF09968"/>
    </source>
</evidence>
<dbReference type="CDD" id="cd01048">
    <property type="entry name" value="Ferritin_like_AB2"/>
    <property type="match status" value="1"/>
</dbReference>
<accession>A0A2T0BIL4</accession>
<dbReference type="Pfam" id="PF09968">
    <property type="entry name" value="DUF2202"/>
    <property type="match status" value="1"/>
</dbReference>
<evidence type="ECO:0000313" key="3">
    <source>
        <dbReference type="EMBL" id="PRR83642.1"/>
    </source>
</evidence>
<keyword evidence="4" id="KW-1185">Reference proteome</keyword>
<organism evidence="3 4">
    <name type="scientific">Clostridium vincentii</name>
    <dbReference type="NCBI Taxonomy" id="52704"/>
    <lineage>
        <taxon>Bacteria</taxon>
        <taxon>Bacillati</taxon>
        <taxon>Bacillota</taxon>
        <taxon>Clostridia</taxon>
        <taxon>Eubacteriales</taxon>
        <taxon>Clostridiaceae</taxon>
        <taxon>Clostridium</taxon>
    </lineage>
</organism>